<dbReference type="Proteomes" id="UP000014071">
    <property type="component" value="Unassembled WGS sequence"/>
</dbReference>
<sequence length="228" mass="25636">MTWPLPRHTAKLASCGSRKNADIRISIRGHRQTREKKRDTLRHVEKEDSTILLYRNVDGSKDSIPDGSLRYPVRNDRDTSIADKPTSPFQSCEPDCRHLIAMECFDHPKTTISTTLIDQSTASASSASPEDGNATLNCGYGLFRCRFAISKAQFLPTTVISNAPPLSPPHESHSPLTTDPARSSSPPTFLPLLYPTLLSMDIIPYFFTYRPAQIDKRLSRFRTRAFKQ</sequence>
<dbReference type="GeneID" id="24108121"/>
<dbReference type="AlphaFoldDB" id="R9PB05"/>
<gene>
    <name evidence="2" type="ORF">PHSY_002830</name>
</gene>
<feature type="region of interest" description="Disordered" evidence="1">
    <location>
        <begin position="65"/>
        <end position="90"/>
    </location>
</feature>
<proteinExistence type="predicted"/>
<dbReference type="RefSeq" id="XP_012188842.1">
    <property type="nucleotide sequence ID" value="XM_012333452.1"/>
</dbReference>
<dbReference type="EMBL" id="DF238791">
    <property type="protein sequence ID" value="GAC95255.1"/>
    <property type="molecule type" value="Genomic_DNA"/>
</dbReference>
<evidence type="ECO:0000313" key="3">
    <source>
        <dbReference type="Proteomes" id="UP000014071"/>
    </source>
</evidence>
<organism evidence="2 3">
    <name type="scientific">Pseudozyma hubeiensis (strain SY62)</name>
    <name type="common">Yeast</name>
    <dbReference type="NCBI Taxonomy" id="1305764"/>
    <lineage>
        <taxon>Eukaryota</taxon>
        <taxon>Fungi</taxon>
        <taxon>Dikarya</taxon>
        <taxon>Basidiomycota</taxon>
        <taxon>Ustilaginomycotina</taxon>
        <taxon>Ustilaginomycetes</taxon>
        <taxon>Ustilaginales</taxon>
        <taxon>Ustilaginaceae</taxon>
        <taxon>Pseudozyma</taxon>
    </lineage>
</organism>
<keyword evidence="3" id="KW-1185">Reference proteome</keyword>
<dbReference type="HOGENOM" id="CLU_1215243_0_0_1"/>
<protein>
    <submittedName>
        <fullName evidence="2">Uncharacterized protein</fullName>
    </submittedName>
</protein>
<feature type="region of interest" description="Disordered" evidence="1">
    <location>
        <begin position="163"/>
        <end position="186"/>
    </location>
</feature>
<name>R9PB05_PSEHS</name>
<reference evidence="3" key="1">
    <citation type="journal article" date="2013" name="Genome Announc.">
        <title>Draft genome sequence of the basidiomycetous yeast-like fungus Pseudozyma hubeiensis SY62, which produces an abundant amount of the biosurfactant mannosylerythritol lipids.</title>
        <authorList>
            <person name="Konishi M."/>
            <person name="Hatada Y."/>
            <person name="Horiuchi J."/>
        </authorList>
    </citation>
    <scope>NUCLEOTIDE SEQUENCE [LARGE SCALE GENOMIC DNA]</scope>
    <source>
        <strain evidence="3">SY62</strain>
    </source>
</reference>
<evidence type="ECO:0000256" key="1">
    <source>
        <dbReference type="SAM" id="MobiDB-lite"/>
    </source>
</evidence>
<accession>R9PB05</accession>
<evidence type="ECO:0000313" key="2">
    <source>
        <dbReference type="EMBL" id="GAC95255.1"/>
    </source>
</evidence>